<name>M0QLG4_9ACTN</name>
<dbReference type="PANTHER" id="PTHR33973">
    <property type="entry name" value="OS07G0153300 PROTEIN"/>
    <property type="match status" value="1"/>
</dbReference>
<dbReference type="OrthoDB" id="9778801at2"/>
<dbReference type="Pfam" id="PF07103">
    <property type="entry name" value="DUF1365"/>
    <property type="match status" value="1"/>
</dbReference>
<dbReference type="EMBL" id="BANX01000023">
    <property type="protein sequence ID" value="GAC69264.1"/>
    <property type="molecule type" value="Genomic_DNA"/>
</dbReference>
<keyword evidence="3" id="KW-1185">Reference proteome</keyword>
<dbReference type="eggNOG" id="COG3496">
    <property type="taxonomic scope" value="Bacteria"/>
</dbReference>
<evidence type="ECO:0000313" key="2">
    <source>
        <dbReference type="EMBL" id="GAC69264.1"/>
    </source>
</evidence>
<reference evidence="2 3" key="1">
    <citation type="submission" date="2013-01" db="EMBL/GenBank/DDBJ databases">
        <title>Whole genome shotgun sequence of Gordonia soli NBRC 108243.</title>
        <authorList>
            <person name="Isaki-Nakamura S."/>
            <person name="Hosoyama A."/>
            <person name="Tsuchikane K."/>
            <person name="Ando Y."/>
            <person name="Baba S."/>
            <person name="Ohji S."/>
            <person name="Hamada M."/>
            <person name="Tamura T."/>
            <person name="Yamazoe A."/>
            <person name="Yamazaki S."/>
            <person name="Fujita N."/>
        </authorList>
    </citation>
    <scope>NUCLEOTIDE SEQUENCE [LARGE SCALE GENOMIC DNA]</scope>
    <source>
        <strain evidence="2 3">NBRC 108243</strain>
    </source>
</reference>
<comment type="caution">
    <text evidence="2">The sequence shown here is derived from an EMBL/GenBank/DDBJ whole genome shotgun (WGS) entry which is preliminary data.</text>
</comment>
<dbReference type="STRING" id="1223545.GS4_23_00600"/>
<proteinExistence type="predicted"/>
<sequence>MNHTTPIGDTSPRATVGTHPTRTGTTASFPTPAVIHTRITHVRTSPLRHSFRYHGQSWLVDVDDLPELAAPFRPLARFLATDHFPEPARLGDTLRSRLNRHVAAAGLTVPTGRVTALLSPRVAGYVFNPLSVFWCHDADGSIAFVIAEVHNTYGERHCYIVRPDERGRAEVEKQFYVSPFNDVAGSYRLILPEPGPDGRVHIAITLERTGQAPFVASLSGQAEPVTVRALTLAQLRTPLAPLVVAARIRLHGIRLWLRRLPIQPRPAHPDHTTVAPTQGR</sequence>
<dbReference type="PANTHER" id="PTHR33973:SF4">
    <property type="entry name" value="OS07G0153300 PROTEIN"/>
    <property type="match status" value="1"/>
</dbReference>
<dbReference type="Proteomes" id="UP000011666">
    <property type="component" value="Unassembled WGS sequence"/>
</dbReference>
<feature type="compositionally biased region" description="Low complexity" evidence="1">
    <location>
        <begin position="15"/>
        <end position="26"/>
    </location>
</feature>
<dbReference type="InterPro" id="IPR010775">
    <property type="entry name" value="DUF1365"/>
</dbReference>
<accession>M0QLG4</accession>
<dbReference type="AlphaFoldDB" id="M0QLG4"/>
<evidence type="ECO:0000256" key="1">
    <source>
        <dbReference type="SAM" id="MobiDB-lite"/>
    </source>
</evidence>
<dbReference type="RefSeq" id="WP_007622157.1">
    <property type="nucleotide sequence ID" value="NZ_BANX01000023.1"/>
</dbReference>
<feature type="region of interest" description="Disordered" evidence="1">
    <location>
        <begin position="1"/>
        <end position="29"/>
    </location>
</feature>
<evidence type="ECO:0008006" key="4">
    <source>
        <dbReference type="Google" id="ProtNLM"/>
    </source>
</evidence>
<evidence type="ECO:0000313" key="3">
    <source>
        <dbReference type="Proteomes" id="UP000011666"/>
    </source>
</evidence>
<protein>
    <recommendedName>
        <fullName evidence="4">DUF1365 domain-containing protein</fullName>
    </recommendedName>
</protein>
<gene>
    <name evidence="2" type="ORF">GS4_23_00600</name>
</gene>
<organism evidence="2 3">
    <name type="scientific">Gordonia soli NBRC 108243</name>
    <dbReference type="NCBI Taxonomy" id="1223545"/>
    <lineage>
        <taxon>Bacteria</taxon>
        <taxon>Bacillati</taxon>
        <taxon>Actinomycetota</taxon>
        <taxon>Actinomycetes</taxon>
        <taxon>Mycobacteriales</taxon>
        <taxon>Gordoniaceae</taxon>
        <taxon>Gordonia</taxon>
    </lineage>
</organism>